<dbReference type="OrthoDB" id="511546at2"/>
<dbReference type="Pfam" id="PF16694">
    <property type="entry name" value="Cytochrome_P460"/>
    <property type="match status" value="1"/>
</dbReference>
<evidence type="ECO:0000259" key="2">
    <source>
        <dbReference type="Pfam" id="PF16694"/>
    </source>
</evidence>
<dbReference type="RefSeq" id="WP_046851227.1">
    <property type="nucleotide sequence ID" value="NZ_CBDIPD010000163.1"/>
</dbReference>
<dbReference type="KEGG" id="nco:AAW31_17525"/>
<dbReference type="Proteomes" id="UP000034156">
    <property type="component" value="Chromosome"/>
</dbReference>
<sequence>MMHRFKFITLVCTLLPFYAHSGGNPDFVKFPESYQQAFTQYDTANRANQTQVAKFYANDIAIASYKKGEEATPGSVVVMEIYETKKDAAGKIISDKEGMFEIEKLAAVAVMEKRSDWDKTFSQENRTGDWGFAVYNPDGTPKSNDLNCVQCHTPLKDQDYLFSFQKLVDFARKN</sequence>
<evidence type="ECO:0000313" key="5">
    <source>
        <dbReference type="Proteomes" id="UP000034156"/>
    </source>
</evidence>
<feature type="chain" id="PRO_5033716739" evidence="1">
    <location>
        <begin position="22"/>
        <end position="174"/>
    </location>
</feature>
<dbReference type="CDD" id="cd20716">
    <property type="entry name" value="cyt_P460_fam"/>
    <property type="match status" value="1"/>
</dbReference>
<keyword evidence="5" id="KW-1185">Reference proteome</keyword>
<evidence type="ECO:0000256" key="1">
    <source>
        <dbReference type="SAM" id="SignalP"/>
    </source>
</evidence>
<keyword evidence="1" id="KW-0732">Signal</keyword>
<dbReference type="InterPro" id="IPR032033">
    <property type="entry name" value="Cytochrome_P460"/>
</dbReference>
<dbReference type="EMBL" id="VNHT01000020">
    <property type="protein sequence ID" value="TYP88664.1"/>
    <property type="molecule type" value="Genomic_DNA"/>
</dbReference>
<evidence type="ECO:0000313" key="6">
    <source>
        <dbReference type="Proteomes" id="UP000324176"/>
    </source>
</evidence>
<dbReference type="EMBL" id="CP011451">
    <property type="protein sequence ID" value="AKH39207.1"/>
    <property type="molecule type" value="Genomic_DNA"/>
</dbReference>
<protein>
    <submittedName>
        <fullName evidence="4">Cytochrome P460</fullName>
    </submittedName>
</protein>
<reference evidence="3 5" key="2">
    <citation type="journal article" date="2016" name="Genome Announc.">
        <title>Genome Sequence of Nitrosomonas communis Strain Nm2, a Mesophilic Ammonia-Oxidizing Bacterium Isolated from Mediterranean Soil.</title>
        <authorList>
            <person name="Kozlowski J.A."/>
            <person name="Kits K.D."/>
            <person name="Stein L.Y."/>
        </authorList>
    </citation>
    <scope>NUCLEOTIDE SEQUENCE [LARGE SCALE GENOMIC DNA]</scope>
    <source>
        <strain evidence="3 5">Nm2</strain>
    </source>
</reference>
<dbReference type="PATRIC" id="fig|44574.3.peg.4213"/>
<dbReference type="InterPro" id="IPR038142">
    <property type="entry name" value="Cytochrome_P460_sp"/>
</dbReference>
<feature type="domain" description="Cytochrome P460" evidence="2">
    <location>
        <begin position="31"/>
        <end position="163"/>
    </location>
</feature>
<dbReference type="AlphaFoldDB" id="A0A0F7KK26"/>
<reference evidence="5" key="1">
    <citation type="submission" date="2015-05" db="EMBL/GenBank/DDBJ databases">
        <title>Draft genome of Nitrosomonas communis strain Nm2.</title>
        <authorList>
            <person name="Kozlowski J.A."/>
            <person name="Kits K.D."/>
            <person name="Stein L.Y."/>
        </authorList>
    </citation>
    <scope>NUCLEOTIDE SEQUENCE [LARGE SCALE GENOMIC DNA]</scope>
    <source>
        <strain evidence="5">Nm2</strain>
    </source>
</reference>
<evidence type="ECO:0000313" key="3">
    <source>
        <dbReference type="EMBL" id="AKH39207.1"/>
    </source>
</evidence>
<gene>
    <name evidence="3" type="ORF">AAW31_17525</name>
    <name evidence="4" type="ORF">BCL69_102018</name>
</gene>
<accession>A0A0F7KK26</accession>
<reference evidence="4 6" key="3">
    <citation type="submission" date="2019-07" db="EMBL/GenBank/DDBJ databases">
        <title>Active sludge and wastewater microbial communities from Klosterneuburg, Austria.</title>
        <authorList>
            <person name="Wagner M."/>
        </authorList>
    </citation>
    <scope>NUCLEOTIDE SEQUENCE [LARGE SCALE GENOMIC DNA]</scope>
    <source>
        <strain evidence="4 6">Nm2</strain>
    </source>
</reference>
<name>A0A0F7KK26_9PROT</name>
<feature type="signal peptide" evidence="1">
    <location>
        <begin position="1"/>
        <end position="21"/>
    </location>
</feature>
<dbReference type="Proteomes" id="UP000324176">
    <property type="component" value="Unassembled WGS sequence"/>
</dbReference>
<dbReference type="Gene3D" id="3.50.70.20">
    <property type="entry name" value="Cytochrome P460"/>
    <property type="match status" value="1"/>
</dbReference>
<proteinExistence type="predicted"/>
<evidence type="ECO:0000313" key="4">
    <source>
        <dbReference type="EMBL" id="TYP88664.1"/>
    </source>
</evidence>
<organism evidence="3 5">
    <name type="scientific">Nitrosomonas communis</name>
    <dbReference type="NCBI Taxonomy" id="44574"/>
    <lineage>
        <taxon>Bacteria</taxon>
        <taxon>Pseudomonadati</taxon>
        <taxon>Pseudomonadota</taxon>
        <taxon>Betaproteobacteria</taxon>
        <taxon>Nitrosomonadales</taxon>
        <taxon>Nitrosomonadaceae</taxon>
        <taxon>Nitrosomonas</taxon>
    </lineage>
</organism>